<proteinExistence type="predicted"/>
<accession>A0A0K2UDG6</accession>
<dbReference type="EMBL" id="HACA01018621">
    <property type="protein sequence ID" value="CDW35982.1"/>
    <property type="molecule type" value="Transcribed_RNA"/>
</dbReference>
<feature type="non-terminal residue" evidence="1">
    <location>
        <position position="1"/>
    </location>
</feature>
<dbReference type="AlphaFoldDB" id="A0A0K2UDG6"/>
<protein>
    <submittedName>
        <fullName evidence="1">Uncharacterized protein</fullName>
    </submittedName>
</protein>
<organism evidence="1">
    <name type="scientific">Lepeophtheirus salmonis</name>
    <name type="common">Salmon louse</name>
    <name type="synonym">Caligus salmonis</name>
    <dbReference type="NCBI Taxonomy" id="72036"/>
    <lineage>
        <taxon>Eukaryota</taxon>
        <taxon>Metazoa</taxon>
        <taxon>Ecdysozoa</taxon>
        <taxon>Arthropoda</taxon>
        <taxon>Crustacea</taxon>
        <taxon>Multicrustacea</taxon>
        <taxon>Hexanauplia</taxon>
        <taxon>Copepoda</taxon>
        <taxon>Siphonostomatoida</taxon>
        <taxon>Caligidae</taxon>
        <taxon>Lepeophtheirus</taxon>
    </lineage>
</organism>
<name>A0A0K2UDG6_LEPSM</name>
<reference evidence="1" key="1">
    <citation type="submission" date="2014-05" db="EMBL/GenBank/DDBJ databases">
        <authorList>
            <person name="Chronopoulou M."/>
        </authorList>
    </citation>
    <scope>NUCLEOTIDE SEQUENCE</scope>
    <source>
        <tissue evidence="1">Whole organism</tissue>
    </source>
</reference>
<sequence length="39" mass="4440">RDEEHRSHLSILIPGCSKCTELYSFPRLHLSFPPALSTT</sequence>
<evidence type="ECO:0000313" key="1">
    <source>
        <dbReference type="EMBL" id="CDW35982.1"/>
    </source>
</evidence>